<gene>
    <name evidence="7" type="ORF">Tci_927599</name>
</gene>
<evidence type="ECO:0000313" key="7">
    <source>
        <dbReference type="EMBL" id="GFD55630.1"/>
    </source>
</evidence>
<protein>
    <submittedName>
        <fullName evidence="7">Translation initiation factor IF-2, chloroplastic</fullName>
    </submittedName>
</protein>
<evidence type="ECO:0000256" key="2">
    <source>
        <dbReference type="ARBA" id="ARBA00022540"/>
    </source>
</evidence>
<dbReference type="Pfam" id="PF00009">
    <property type="entry name" value="GTP_EFTU"/>
    <property type="match status" value="1"/>
</dbReference>
<dbReference type="Gene3D" id="3.40.50.300">
    <property type="entry name" value="P-loop containing nucleotide triphosphate hydrolases"/>
    <property type="match status" value="1"/>
</dbReference>
<reference evidence="7" key="1">
    <citation type="journal article" date="2019" name="Sci. Rep.">
        <title>Draft genome of Tanacetum cinerariifolium, the natural source of mosquito coil.</title>
        <authorList>
            <person name="Yamashiro T."/>
            <person name="Shiraishi A."/>
            <person name="Satake H."/>
            <person name="Nakayama K."/>
        </authorList>
    </citation>
    <scope>NUCLEOTIDE SEQUENCE</scope>
</reference>
<comment type="caution">
    <text evidence="7">The sequence shown here is derived from an EMBL/GenBank/DDBJ whole genome shotgun (WGS) entry which is preliminary data.</text>
</comment>
<feature type="non-terminal residue" evidence="7">
    <location>
        <position position="94"/>
    </location>
</feature>
<dbReference type="AlphaFoldDB" id="A0A699XB29"/>
<comment type="similarity">
    <text evidence="1">Belongs to the TRAFAC class translation factor GTPase superfamily. Classic translation factor GTPase family. IF-2 subfamily.</text>
</comment>
<evidence type="ECO:0000256" key="1">
    <source>
        <dbReference type="ARBA" id="ARBA00007733"/>
    </source>
</evidence>
<dbReference type="InterPro" id="IPR005225">
    <property type="entry name" value="Small_GTP-bd"/>
</dbReference>
<keyword evidence="2 7" id="KW-0396">Initiation factor</keyword>
<organism evidence="7">
    <name type="scientific">Tanacetum cinerariifolium</name>
    <name type="common">Dalmatian daisy</name>
    <name type="synonym">Chrysanthemum cinerariifolium</name>
    <dbReference type="NCBI Taxonomy" id="118510"/>
    <lineage>
        <taxon>Eukaryota</taxon>
        <taxon>Viridiplantae</taxon>
        <taxon>Streptophyta</taxon>
        <taxon>Embryophyta</taxon>
        <taxon>Tracheophyta</taxon>
        <taxon>Spermatophyta</taxon>
        <taxon>Magnoliopsida</taxon>
        <taxon>eudicotyledons</taxon>
        <taxon>Gunneridae</taxon>
        <taxon>Pentapetalae</taxon>
        <taxon>asterids</taxon>
        <taxon>campanulids</taxon>
        <taxon>Asterales</taxon>
        <taxon>Asteraceae</taxon>
        <taxon>Asteroideae</taxon>
        <taxon>Anthemideae</taxon>
        <taxon>Anthemidinae</taxon>
        <taxon>Tanacetum</taxon>
    </lineage>
</organism>
<keyword evidence="4" id="KW-0648">Protein biosynthesis</keyword>
<dbReference type="GO" id="GO:0003743">
    <property type="term" value="F:translation initiation factor activity"/>
    <property type="evidence" value="ECO:0007669"/>
    <property type="project" value="UniProtKB-KW"/>
</dbReference>
<dbReference type="GO" id="GO:0005525">
    <property type="term" value="F:GTP binding"/>
    <property type="evidence" value="ECO:0007669"/>
    <property type="project" value="UniProtKB-KW"/>
</dbReference>
<dbReference type="GO" id="GO:0003924">
    <property type="term" value="F:GTPase activity"/>
    <property type="evidence" value="ECO:0007669"/>
    <property type="project" value="InterPro"/>
</dbReference>
<dbReference type="GO" id="GO:0005737">
    <property type="term" value="C:cytoplasm"/>
    <property type="evidence" value="ECO:0007669"/>
    <property type="project" value="TreeGrafter"/>
</dbReference>
<name>A0A699XB29_TANCI</name>
<dbReference type="PROSITE" id="PS51722">
    <property type="entry name" value="G_TR_2"/>
    <property type="match status" value="1"/>
</dbReference>
<dbReference type="InterPro" id="IPR015760">
    <property type="entry name" value="TIF_IF2"/>
</dbReference>
<evidence type="ECO:0000256" key="3">
    <source>
        <dbReference type="ARBA" id="ARBA00022741"/>
    </source>
</evidence>
<dbReference type="InterPro" id="IPR027417">
    <property type="entry name" value="P-loop_NTPase"/>
</dbReference>
<accession>A0A699XB29</accession>
<evidence type="ECO:0000256" key="4">
    <source>
        <dbReference type="ARBA" id="ARBA00022917"/>
    </source>
</evidence>
<evidence type="ECO:0000259" key="6">
    <source>
        <dbReference type="PROSITE" id="PS51722"/>
    </source>
</evidence>
<dbReference type="NCBIfam" id="TIGR00231">
    <property type="entry name" value="small_GTP"/>
    <property type="match status" value="1"/>
</dbReference>
<keyword evidence="5" id="KW-0342">GTP-binding</keyword>
<dbReference type="PANTHER" id="PTHR43381:SF5">
    <property type="entry name" value="TR-TYPE G DOMAIN-CONTAINING PROTEIN"/>
    <property type="match status" value="1"/>
</dbReference>
<keyword evidence="3" id="KW-0547">Nucleotide-binding</keyword>
<dbReference type="EMBL" id="BKCJ011819894">
    <property type="protein sequence ID" value="GFD55630.1"/>
    <property type="molecule type" value="Genomic_DNA"/>
</dbReference>
<sequence>MRARGAKVTDIAIIVVAADDSVMPQTKEAINHAQAAGVPIIIALNKVDKPTANPEKIREELSQMNILVEEWGGKYQSQEVSAKSGLGVEDLLEK</sequence>
<dbReference type="SUPFAM" id="SSF52540">
    <property type="entry name" value="P-loop containing nucleoside triphosphate hydrolases"/>
    <property type="match status" value="1"/>
</dbReference>
<dbReference type="PANTHER" id="PTHR43381">
    <property type="entry name" value="TRANSLATION INITIATION FACTOR IF-2-RELATED"/>
    <property type="match status" value="1"/>
</dbReference>
<dbReference type="InterPro" id="IPR000795">
    <property type="entry name" value="T_Tr_GTP-bd_dom"/>
</dbReference>
<proteinExistence type="inferred from homology"/>
<feature type="domain" description="Tr-type G" evidence="6">
    <location>
        <begin position="1"/>
        <end position="94"/>
    </location>
</feature>
<evidence type="ECO:0000256" key="5">
    <source>
        <dbReference type="ARBA" id="ARBA00023134"/>
    </source>
</evidence>